<dbReference type="PANTHER" id="PTHR22550:SF5">
    <property type="entry name" value="LEUCINE ZIPPER PROTEIN 4"/>
    <property type="match status" value="1"/>
</dbReference>
<feature type="transmembrane region" description="Helical" evidence="4">
    <location>
        <begin position="321"/>
        <end position="340"/>
    </location>
</feature>
<keyword evidence="6" id="KW-1185">Reference proteome</keyword>
<dbReference type="KEGG" id="ntr:B0W44_11265"/>
<dbReference type="GO" id="GO:0016020">
    <property type="term" value="C:membrane"/>
    <property type="evidence" value="ECO:0007669"/>
    <property type="project" value="InterPro"/>
</dbReference>
<evidence type="ECO:0000256" key="4">
    <source>
        <dbReference type="SAM" id="Phobius"/>
    </source>
</evidence>
<proteinExistence type="inferred from homology"/>
<dbReference type="STRING" id="1471761.B0W44_11265"/>
<dbReference type="EMBL" id="CP019699">
    <property type="protein sequence ID" value="AQS56258.1"/>
    <property type="molecule type" value="Genomic_DNA"/>
</dbReference>
<keyword evidence="4" id="KW-0812">Transmembrane</keyword>
<keyword evidence="2 4" id="KW-0472">Membrane</keyword>
<dbReference type="Proteomes" id="UP000188603">
    <property type="component" value="Chromosome"/>
</dbReference>
<dbReference type="InterPro" id="IPR050768">
    <property type="entry name" value="UPF0353/GerABKA_families"/>
</dbReference>
<dbReference type="OrthoDB" id="1726708at2"/>
<feature type="transmembrane region" description="Helical" evidence="4">
    <location>
        <begin position="443"/>
        <end position="472"/>
    </location>
</feature>
<feature type="transmembrane region" description="Helical" evidence="4">
    <location>
        <begin position="410"/>
        <end position="431"/>
    </location>
</feature>
<evidence type="ECO:0000256" key="2">
    <source>
        <dbReference type="ARBA" id="ARBA00023136"/>
    </source>
</evidence>
<reference evidence="5 6" key="1">
    <citation type="journal article" date="2015" name="Int. J. Syst. Evol. Microbiol.">
        <title>Novibacillus thermophilus gen. nov., sp. nov., a Gram-staining-negative and moderately thermophilic member of the family Thermoactinomycetaceae.</title>
        <authorList>
            <person name="Yang G."/>
            <person name="Chen J."/>
            <person name="Zhou S."/>
        </authorList>
    </citation>
    <scope>NUCLEOTIDE SEQUENCE [LARGE SCALE GENOMIC DNA]</scope>
    <source>
        <strain evidence="5 6">SG-1</strain>
    </source>
</reference>
<evidence type="ECO:0000256" key="1">
    <source>
        <dbReference type="ARBA" id="ARBA00005278"/>
    </source>
</evidence>
<dbReference type="PANTHER" id="PTHR22550">
    <property type="entry name" value="SPORE GERMINATION PROTEIN"/>
    <property type="match status" value="1"/>
</dbReference>
<dbReference type="InterPro" id="IPR004995">
    <property type="entry name" value="Spore_Ger"/>
</dbReference>
<comment type="similarity">
    <text evidence="1">Belongs to the GerABKA family.</text>
</comment>
<dbReference type="PIRSF" id="PIRSF005690">
    <property type="entry name" value="GerBA"/>
    <property type="match status" value="1"/>
</dbReference>
<evidence type="ECO:0000313" key="6">
    <source>
        <dbReference type="Proteomes" id="UP000188603"/>
    </source>
</evidence>
<dbReference type="GO" id="GO:0009847">
    <property type="term" value="P:spore germination"/>
    <property type="evidence" value="ECO:0007669"/>
    <property type="project" value="InterPro"/>
</dbReference>
<feature type="region of interest" description="Disordered" evidence="3">
    <location>
        <begin position="508"/>
        <end position="532"/>
    </location>
</feature>
<dbReference type="Pfam" id="PF03323">
    <property type="entry name" value="GerA"/>
    <property type="match status" value="1"/>
</dbReference>
<accession>A0A1U9K8A9</accession>
<evidence type="ECO:0000313" key="5">
    <source>
        <dbReference type="EMBL" id="AQS56258.1"/>
    </source>
</evidence>
<evidence type="ECO:0000256" key="3">
    <source>
        <dbReference type="SAM" id="MobiDB-lite"/>
    </source>
</evidence>
<dbReference type="RefSeq" id="WP_077720116.1">
    <property type="nucleotide sequence ID" value="NZ_CP019699.1"/>
</dbReference>
<keyword evidence="4" id="KW-1133">Transmembrane helix</keyword>
<gene>
    <name evidence="5" type="ORF">B0W44_11265</name>
</gene>
<protein>
    <submittedName>
        <fullName evidence="5">Spore germination protein</fullName>
    </submittedName>
</protein>
<organism evidence="5 6">
    <name type="scientific">Novibacillus thermophilus</name>
    <dbReference type="NCBI Taxonomy" id="1471761"/>
    <lineage>
        <taxon>Bacteria</taxon>
        <taxon>Bacillati</taxon>
        <taxon>Bacillota</taxon>
        <taxon>Bacilli</taxon>
        <taxon>Bacillales</taxon>
        <taxon>Thermoactinomycetaceae</taxon>
        <taxon>Novibacillus</taxon>
    </lineage>
</organism>
<dbReference type="AlphaFoldDB" id="A0A1U9K8A9"/>
<sequence length="532" mass="59437">MRKAFIRPKKVKEMRKQEQLHKQSERKLKERTENVKVYPNLQDNVTFVGTTLGDSGDLITRKFKIPYNPTREAAIMYFDGMADSAIVDEFILHSLTVEPEKVDEKYKIVQWLEDRLLHIGETKRSRNMEDMLAALLYGDTILYVDGCEEGFILGTKGWKHRGVEEPNIEAVVRGSREGLTENIRVNSALIRRRLKDPDLRLISYTLGKRTKTSVAVLYIEGIMDEKTLDEIKKRIEGISIDGVLESGYIEEFIEDNTWSPFPQVQGTERPDACVAHLLEGKAVILVDGTPFSLIVPAVFSQFYCSPEDYYSRFLISSLVRGIRFISFFIALLLPAFYIAFVSFHTEMIPSKLSIAIAAGRSTVPFPSVIEALLMEISVEILREASIRLPGPIGPTIGIVGALVIGESAVAAGIVSPLMVIVVALTTIGSYANPSYTAAIAIRILRFPLMIAAATVGLYGVMLGLILIVLHLVKLKSFGVPYLSPITPFKLRDAKDSLLRMPWKWMNERPQTFSPGDNKREGQIKPQKSGGPS</sequence>
<name>A0A1U9K8A9_9BACL</name>